<reference evidence="2" key="1">
    <citation type="journal article" date="2023" name="G3 (Bethesda)">
        <title>Genome assembly and association tests identify interacting loci associated with vigor, precocity, and sex in interspecific pistachio rootstocks.</title>
        <authorList>
            <person name="Palmer W."/>
            <person name="Jacygrad E."/>
            <person name="Sagayaradj S."/>
            <person name="Cavanaugh K."/>
            <person name="Han R."/>
            <person name="Bertier L."/>
            <person name="Beede B."/>
            <person name="Kafkas S."/>
            <person name="Golino D."/>
            <person name="Preece J."/>
            <person name="Michelmore R."/>
        </authorList>
    </citation>
    <scope>NUCLEOTIDE SEQUENCE [LARGE SCALE GENOMIC DNA]</scope>
</reference>
<keyword evidence="2" id="KW-1185">Reference proteome</keyword>
<evidence type="ECO:0000313" key="2">
    <source>
        <dbReference type="Proteomes" id="UP001163603"/>
    </source>
</evidence>
<name>A0ACC0XKB7_9ROSI</name>
<dbReference type="EMBL" id="CM047747">
    <property type="protein sequence ID" value="KAJ0018800.1"/>
    <property type="molecule type" value="Genomic_DNA"/>
</dbReference>
<gene>
    <name evidence="1" type="ORF">Pint_10551</name>
</gene>
<proteinExistence type="predicted"/>
<dbReference type="Proteomes" id="UP001163603">
    <property type="component" value="Chromosome 12"/>
</dbReference>
<evidence type="ECO:0000313" key="1">
    <source>
        <dbReference type="EMBL" id="KAJ0018800.1"/>
    </source>
</evidence>
<protein>
    <submittedName>
        <fullName evidence="1">Uncharacterized protein</fullName>
    </submittedName>
</protein>
<organism evidence="1 2">
    <name type="scientific">Pistacia integerrima</name>
    <dbReference type="NCBI Taxonomy" id="434235"/>
    <lineage>
        <taxon>Eukaryota</taxon>
        <taxon>Viridiplantae</taxon>
        <taxon>Streptophyta</taxon>
        <taxon>Embryophyta</taxon>
        <taxon>Tracheophyta</taxon>
        <taxon>Spermatophyta</taxon>
        <taxon>Magnoliopsida</taxon>
        <taxon>eudicotyledons</taxon>
        <taxon>Gunneridae</taxon>
        <taxon>Pentapetalae</taxon>
        <taxon>rosids</taxon>
        <taxon>malvids</taxon>
        <taxon>Sapindales</taxon>
        <taxon>Anacardiaceae</taxon>
        <taxon>Pistacia</taxon>
    </lineage>
</organism>
<accession>A0ACC0XKB7</accession>
<sequence length="89" mass="9822">MGSKLLLIFLFLAVLMVVQSTAFNEASRGHFTKDMYGDENLMESWSGRRQLEGSSSFLSYSALSADSAPCKTRGQSYFNCRNGAVANPR</sequence>
<comment type="caution">
    <text evidence="1">The sequence shown here is derived from an EMBL/GenBank/DDBJ whole genome shotgun (WGS) entry which is preliminary data.</text>
</comment>